<reference evidence="2" key="1">
    <citation type="submission" date="2017-11" db="EMBL/GenBank/DDBJ databases">
        <authorList>
            <person name="Zhu W."/>
        </authorList>
    </citation>
    <scope>NUCLEOTIDE SEQUENCE [LARGE SCALE GENOMIC DNA]</scope>
    <source>
        <strain evidence="2">CAU 1051</strain>
    </source>
</reference>
<evidence type="ECO:0000313" key="1">
    <source>
        <dbReference type="EMBL" id="RDW15120.1"/>
    </source>
</evidence>
<organism evidence="1 2">
    <name type="scientific">Oceanobacillus chungangensis</name>
    <dbReference type="NCBI Taxonomy" id="1229152"/>
    <lineage>
        <taxon>Bacteria</taxon>
        <taxon>Bacillati</taxon>
        <taxon>Bacillota</taxon>
        <taxon>Bacilli</taxon>
        <taxon>Bacillales</taxon>
        <taxon>Bacillaceae</taxon>
        <taxon>Oceanobacillus</taxon>
    </lineage>
</organism>
<dbReference type="Proteomes" id="UP000256520">
    <property type="component" value="Unassembled WGS sequence"/>
</dbReference>
<dbReference type="OrthoDB" id="3233233at2"/>
<gene>
    <name evidence="1" type="ORF">CWR45_18300</name>
</gene>
<evidence type="ECO:0000313" key="2">
    <source>
        <dbReference type="Proteomes" id="UP000256520"/>
    </source>
</evidence>
<protein>
    <submittedName>
        <fullName evidence="1">Uncharacterized protein</fullName>
    </submittedName>
</protein>
<name>A0A3D8PGA2_9BACI</name>
<dbReference type="RefSeq" id="WP_115751308.1">
    <property type="nucleotide sequence ID" value="NZ_PIOD01000026.1"/>
</dbReference>
<dbReference type="EMBL" id="PIOD01000026">
    <property type="protein sequence ID" value="RDW15120.1"/>
    <property type="molecule type" value="Genomic_DNA"/>
</dbReference>
<accession>A0A3D8PGA2</accession>
<sequence>MALNVELSKFKVKSGKTEIVDEWMNFLNEHMNQVLLTLKDEKMFVESIFREKNGEIEYLYWFSVQGEGGKSVEESQHEVDQKHLEYWYECIDEEIPHVDLETKVVMIPEDVRKTMV</sequence>
<dbReference type="InterPro" id="IPR046174">
    <property type="entry name" value="DUF6176"/>
</dbReference>
<keyword evidence="2" id="KW-1185">Reference proteome</keyword>
<dbReference type="Pfam" id="PF19673">
    <property type="entry name" value="DUF6176"/>
    <property type="match status" value="1"/>
</dbReference>
<comment type="caution">
    <text evidence="1">The sequence shown here is derived from an EMBL/GenBank/DDBJ whole genome shotgun (WGS) entry which is preliminary data.</text>
</comment>
<proteinExistence type="predicted"/>
<dbReference type="AlphaFoldDB" id="A0A3D8PGA2"/>